<dbReference type="Proteomes" id="UP001229955">
    <property type="component" value="Chromosome"/>
</dbReference>
<reference evidence="3" key="1">
    <citation type="submission" date="2023-07" db="EMBL/GenBank/DDBJ databases">
        <authorList>
            <person name="Haufschild T."/>
            <person name="Kallscheuer N."/>
            <person name="Hammer J."/>
            <person name="Kohn T."/>
            <person name="Kabuu M."/>
            <person name="Jogler M."/>
            <person name="Wohfarth N."/>
            <person name="Heuer A."/>
            <person name="Rohde M."/>
            <person name="van Teeseling M.C.F."/>
            <person name="Jogler C."/>
        </authorList>
    </citation>
    <scope>NUCLEOTIDE SEQUENCE</scope>
    <source>
        <strain evidence="2">Strain 138</strain>
        <strain evidence="3">Strain 318</strain>
    </source>
</reference>
<dbReference type="RefSeq" id="WP_367885851.1">
    <property type="nucleotide sequence ID" value="NZ_CP130612.1"/>
</dbReference>
<proteinExistence type="predicted"/>
<evidence type="ECO:0000313" key="2">
    <source>
        <dbReference type="EMBL" id="WKW12984.1"/>
    </source>
</evidence>
<feature type="domain" description="SprT-like" evidence="1">
    <location>
        <begin position="161"/>
        <end position="255"/>
    </location>
</feature>
<dbReference type="InterPro" id="IPR006640">
    <property type="entry name" value="SprT-like_domain"/>
</dbReference>
<dbReference type="EMBL" id="CP130613">
    <property type="protein sequence ID" value="WKW15891.1"/>
    <property type="molecule type" value="Genomic_DNA"/>
</dbReference>
<accession>A0AA49JVW5</accession>
<dbReference type="AlphaFoldDB" id="A0AA49K1K3"/>
<dbReference type="Pfam" id="PF10263">
    <property type="entry name" value="SprT-like"/>
    <property type="match status" value="1"/>
</dbReference>
<accession>A0AA49K1K3</accession>
<evidence type="ECO:0000313" key="4">
    <source>
        <dbReference type="Proteomes" id="UP001229955"/>
    </source>
</evidence>
<sequence>MTRRAQEDQLGLFFAPEPAIEGSRESVLAVQPAPIDEDLDAAAIAEQEEEDAEDAARAADVLLGILRGMGLQHIRSLVLTRNRSVVVSLKGYELRVHEGFCTAPRELHAQIVRFVMAKKPWERNTARQAILAYPLPKHTKPPRAPERTHPEDEPLAERLAEWHTRLNGERFGAQLKQIPIRVSRRMLRRLGHYAPGLEGGGAEIAISARHIRRDGFASAVETLLHEMVHQWQHENGLPIDHGLDFRRKCREVGAVPRAKRPA</sequence>
<evidence type="ECO:0000313" key="3">
    <source>
        <dbReference type="EMBL" id="WKW15891.1"/>
    </source>
</evidence>
<keyword evidence="4" id="KW-1185">Reference proteome</keyword>
<dbReference type="KEGG" id="pspc:Strain318_002295"/>
<gene>
    <name evidence="2" type="ORF">Strain138_002296</name>
    <name evidence="3" type="ORF">Strain318_002295</name>
</gene>
<name>A0AA49K1K3_9BACT</name>
<evidence type="ECO:0000259" key="1">
    <source>
        <dbReference type="Pfam" id="PF10263"/>
    </source>
</evidence>
<protein>
    <submittedName>
        <fullName evidence="3">SprT-like domain-containing protein</fullName>
    </submittedName>
</protein>
<dbReference type="GO" id="GO:0006950">
    <property type="term" value="P:response to stress"/>
    <property type="evidence" value="ECO:0007669"/>
    <property type="project" value="UniProtKB-ARBA"/>
</dbReference>
<dbReference type="EMBL" id="CP130612">
    <property type="protein sequence ID" value="WKW12984.1"/>
    <property type="molecule type" value="Genomic_DNA"/>
</dbReference>
<organism evidence="3 4">
    <name type="scientific">Pseudogemmatithrix spongiicola</name>
    <dbReference type="NCBI Taxonomy" id="3062599"/>
    <lineage>
        <taxon>Bacteria</taxon>
        <taxon>Pseudomonadati</taxon>
        <taxon>Gemmatimonadota</taxon>
        <taxon>Gemmatimonadia</taxon>
        <taxon>Gemmatimonadales</taxon>
        <taxon>Gemmatimonadaceae</taxon>
        <taxon>Pseudogemmatithrix</taxon>
    </lineage>
</organism>